<accession>A0A545TS30</accession>
<organism evidence="5 6">
    <name type="scientific">Aliikangiella coralliicola</name>
    <dbReference type="NCBI Taxonomy" id="2592383"/>
    <lineage>
        <taxon>Bacteria</taxon>
        <taxon>Pseudomonadati</taxon>
        <taxon>Pseudomonadota</taxon>
        <taxon>Gammaproteobacteria</taxon>
        <taxon>Oceanospirillales</taxon>
        <taxon>Pleioneaceae</taxon>
        <taxon>Aliikangiella</taxon>
    </lineage>
</organism>
<dbReference type="EC" id="2.7.13.3" evidence="2"/>
<dbReference type="InterPro" id="IPR036890">
    <property type="entry name" value="HATPase_C_sf"/>
</dbReference>
<dbReference type="InterPro" id="IPR003594">
    <property type="entry name" value="HATPase_dom"/>
</dbReference>
<dbReference type="PRINTS" id="PR00344">
    <property type="entry name" value="BCTRLSENSOR"/>
</dbReference>
<evidence type="ECO:0000256" key="1">
    <source>
        <dbReference type="ARBA" id="ARBA00000085"/>
    </source>
</evidence>
<dbReference type="RefSeq" id="WP_246119414.1">
    <property type="nucleotide sequence ID" value="NZ_ML660175.1"/>
</dbReference>
<dbReference type="GO" id="GO:0000155">
    <property type="term" value="F:phosphorelay sensor kinase activity"/>
    <property type="evidence" value="ECO:0007669"/>
    <property type="project" value="InterPro"/>
</dbReference>
<name>A0A545TS30_9GAMM</name>
<dbReference type="EMBL" id="VIKS01000019">
    <property type="protein sequence ID" value="TQV80023.1"/>
    <property type="molecule type" value="Genomic_DNA"/>
</dbReference>
<dbReference type="Proteomes" id="UP000315439">
    <property type="component" value="Unassembled WGS sequence"/>
</dbReference>
<dbReference type="Gene3D" id="3.30.565.10">
    <property type="entry name" value="Histidine kinase-like ATPase, C-terminal domain"/>
    <property type="match status" value="1"/>
</dbReference>
<dbReference type="SMART" id="SM00387">
    <property type="entry name" value="HATPase_c"/>
    <property type="match status" value="1"/>
</dbReference>
<comment type="caution">
    <text evidence="5">The sequence shown here is derived from an EMBL/GenBank/DDBJ whole genome shotgun (WGS) entry which is preliminary data.</text>
</comment>
<evidence type="ECO:0000259" key="4">
    <source>
        <dbReference type="PROSITE" id="PS50109"/>
    </source>
</evidence>
<sequence>RFQGKDDKISLIYKKIFSLISEIIHIDNFYICVINDGLIDIPFVVDQFDKLSSETRSEKSNPELRHSLTAYALDIGKSLILKEEEIVELEEKGKIKLLGKLPKQWIFLPFHTGNLDGGIVAQSYEKKEDYTYSDMSMLAYVTMHVGNFLSAYSSKEKIKQQYEELKATQSQLVHSEKMASIGQLAAGVAHEINNPLGYINSNLNSLRDYVGELGAFVTELSKIFGESTRVEELPSLLENLKEKHDIDFILSDIVELVSESIFGMEKVKNIIQSLKNFTHAGEEQKKKTDINNCLDETIRIVWNELKYHCEVVKNYGELPETYCYPSQLNQVFMNLLINASHAIQENGVITVVTSLEEDTICIEVKDNGVGIEEKNISQLFNPFFTTKPVGQGTGLGLSISYGIIENHKGSIVVTSEVGVGTCFKISIPVIRQEEENQKNLDASLNGVPPDS</sequence>
<dbReference type="PROSITE" id="PS50109">
    <property type="entry name" value="HIS_KIN"/>
    <property type="match status" value="1"/>
</dbReference>
<reference evidence="5 6" key="1">
    <citation type="submission" date="2019-07" db="EMBL/GenBank/DDBJ databases">
        <title>Draft genome for Aliikangiella sp. M105.</title>
        <authorList>
            <person name="Wang G."/>
        </authorList>
    </citation>
    <scope>NUCLEOTIDE SEQUENCE [LARGE SCALE GENOMIC DNA]</scope>
    <source>
        <strain evidence="5 6">M105</strain>
    </source>
</reference>
<evidence type="ECO:0000313" key="6">
    <source>
        <dbReference type="Proteomes" id="UP000315439"/>
    </source>
</evidence>
<proteinExistence type="predicted"/>
<feature type="non-terminal residue" evidence="5">
    <location>
        <position position="1"/>
    </location>
</feature>
<dbReference type="AlphaFoldDB" id="A0A545TS30"/>
<dbReference type="PANTHER" id="PTHR43065">
    <property type="entry name" value="SENSOR HISTIDINE KINASE"/>
    <property type="match status" value="1"/>
</dbReference>
<dbReference type="InterPro" id="IPR004358">
    <property type="entry name" value="Sig_transdc_His_kin-like_C"/>
</dbReference>
<dbReference type="PANTHER" id="PTHR43065:SF50">
    <property type="entry name" value="HISTIDINE KINASE"/>
    <property type="match status" value="1"/>
</dbReference>
<keyword evidence="6" id="KW-1185">Reference proteome</keyword>
<dbReference type="SUPFAM" id="SSF55874">
    <property type="entry name" value="ATPase domain of HSP90 chaperone/DNA topoisomerase II/histidine kinase"/>
    <property type="match status" value="1"/>
</dbReference>
<dbReference type="SUPFAM" id="SSF47384">
    <property type="entry name" value="Homodimeric domain of signal transducing histidine kinase"/>
    <property type="match status" value="1"/>
</dbReference>
<gene>
    <name evidence="5" type="ORF">FLL46_26815</name>
</gene>
<evidence type="ECO:0000256" key="2">
    <source>
        <dbReference type="ARBA" id="ARBA00012438"/>
    </source>
</evidence>
<protein>
    <recommendedName>
        <fullName evidence="2">histidine kinase</fullName>
        <ecNumber evidence="2">2.7.13.3</ecNumber>
    </recommendedName>
</protein>
<dbReference type="InterPro" id="IPR005467">
    <property type="entry name" value="His_kinase_dom"/>
</dbReference>
<evidence type="ECO:0000313" key="5">
    <source>
        <dbReference type="EMBL" id="TQV80023.1"/>
    </source>
</evidence>
<dbReference type="CDD" id="cd00082">
    <property type="entry name" value="HisKA"/>
    <property type="match status" value="1"/>
</dbReference>
<dbReference type="Gene3D" id="1.10.287.130">
    <property type="match status" value="1"/>
</dbReference>
<keyword evidence="3" id="KW-0597">Phosphoprotein</keyword>
<evidence type="ECO:0000256" key="3">
    <source>
        <dbReference type="ARBA" id="ARBA00022553"/>
    </source>
</evidence>
<dbReference type="Pfam" id="PF02518">
    <property type="entry name" value="HATPase_c"/>
    <property type="match status" value="1"/>
</dbReference>
<dbReference type="InterPro" id="IPR003661">
    <property type="entry name" value="HisK_dim/P_dom"/>
</dbReference>
<comment type="catalytic activity">
    <reaction evidence="1">
        <text>ATP + protein L-histidine = ADP + protein N-phospho-L-histidine.</text>
        <dbReference type="EC" id="2.7.13.3"/>
    </reaction>
</comment>
<dbReference type="InterPro" id="IPR036097">
    <property type="entry name" value="HisK_dim/P_sf"/>
</dbReference>
<feature type="domain" description="Histidine kinase" evidence="4">
    <location>
        <begin position="187"/>
        <end position="431"/>
    </location>
</feature>